<dbReference type="Proteomes" id="UP001556367">
    <property type="component" value="Unassembled WGS sequence"/>
</dbReference>
<comment type="caution">
    <text evidence="1">The sequence shown here is derived from an EMBL/GenBank/DDBJ whole genome shotgun (WGS) entry which is preliminary data.</text>
</comment>
<proteinExistence type="predicted"/>
<evidence type="ECO:0000313" key="1">
    <source>
        <dbReference type="EMBL" id="KAL0957690.1"/>
    </source>
</evidence>
<name>A0ABR3JQG1_9AGAR</name>
<dbReference type="EMBL" id="JASNQZ010000005">
    <property type="protein sequence ID" value="KAL0957690.1"/>
    <property type="molecule type" value="Genomic_DNA"/>
</dbReference>
<protein>
    <submittedName>
        <fullName evidence="1">Uncharacterized protein</fullName>
    </submittedName>
</protein>
<sequence length="124" mass="13612">MALRGGSSCEDGLTPPLHRMCGNEAPVLGLIDSHSKARTQAIQLSDGEHGREEKDGSCPCLLYVRRSLLYLALLCTHCVKVDHDVPRQRRLPPTLLINGDNEAQSQSTLRWGTRTGHLNSPNDS</sequence>
<evidence type="ECO:0000313" key="2">
    <source>
        <dbReference type="Proteomes" id="UP001556367"/>
    </source>
</evidence>
<organism evidence="1 2">
    <name type="scientific">Hohenbuehelia grisea</name>
    <dbReference type="NCBI Taxonomy" id="104357"/>
    <lineage>
        <taxon>Eukaryota</taxon>
        <taxon>Fungi</taxon>
        <taxon>Dikarya</taxon>
        <taxon>Basidiomycota</taxon>
        <taxon>Agaricomycotina</taxon>
        <taxon>Agaricomycetes</taxon>
        <taxon>Agaricomycetidae</taxon>
        <taxon>Agaricales</taxon>
        <taxon>Pleurotineae</taxon>
        <taxon>Pleurotaceae</taxon>
        <taxon>Hohenbuehelia</taxon>
    </lineage>
</organism>
<keyword evidence="2" id="KW-1185">Reference proteome</keyword>
<reference evidence="2" key="1">
    <citation type="submission" date="2024-06" db="EMBL/GenBank/DDBJ databases">
        <title>Multi-omics analyses provide insights into the biosynthesis of the anticancer antibiotic pleurotin in Hohenbuehelia grisea.</title>
        <authorList>
            <person name="Weaver J.A."/>
            <person name="Alberti F."/>
        </authorList>
    </citation>
    <scope>NUCLEOTIDE SEQUENCE [LARGE SCALE GENOMIC DNA]</scope>
    <source>
        <strain evidence="2">T-177</strain>
    </source>
</reference>
<gene>
    <name evidence="1" type="ORF">HGRIS_001471</name>
</gene>
<accession>A0ABR3JQG1</accession>